<dbReference type="Proteomes" id="UP001470230">
    <property type="component" value="Unassembled WGS sequence"/>
</dbReference>
<name>A0ABR2KE20_9EUKA</name>
<dbReference type="EMBL" id="JAPFFF010000005">
    <property type="protein sequence ID" value="KAK8889138.1"/>
    <property type="molecule type" value="Genomic_DNA"/>
</dbReference>
<sequence length="325" mass="39467">MNQFYNNQIEDAKYLYERSSRHHFAIAEYNLGYIKEKDAKIEDAIEYYIKASEHEDEPLMFQNNLHIDYRLNISKMFIICFTNLKLVDYFLSKSNYEEVRKYFIKSFSKFSLNKEPYEFRFKYQPEQKEDCFAYLRSYILGFPLFNLINQPNLSLIYECEIIFNQKKLNSKMAHQIYSEPKKEFYREEFKFNDNICKSNMFNVDDMENKINSIKFIENQIYNDQKSINNEYLYQNAIDKEIIIFEDFNQFFDFATQNKELIKSFISEIKNIIYIMEKILYTPPYIFLFGRLSTEEKNQNKKEEENDLVMNDINALFYEGFGMNSI</sequence>
<evidence type="ECO:0000313" key="2">
    <source>
        <dbReference type="Proteomes" id="UP001470230"/>
    </source>
</evidence>
<accession>A0ABR2KE20</accession>
<keyword evidence="2" id="KW-1185">Reference proteome</keyword>
<gene>
    <name evidence="1" type="ORF">M9Y10_033882</name>
</gene>
<proteinExistence type="predicted"/>
<protein>
    <submittedName>
        <fullName evidence="1">Uncharacterized protein</fullName>
    </submittedName>
</protein>
<comment type="caution">
    <text evidence="1">The sequence shown here is derived from an EMBL/GenBank/DDBJ whole genome shotgun (WGS) entry which is preliminary data.</text>
</comment>
<organism evidence="1 2">
    <name type="scientific">Tritrichomonas musculus</name>
    <dbReference type="NCBI Taxonomy" id="1915356"/>
    <lineage>
        <taxon>Eukaryota</taxon>
        <taxon>Metamonada</taxon>
        <taxon>Parabasalia</taxon>
        <taxon>Tritrichomonadida</taxon>
        <taxon>Tritrichomonadidae</taxon>
        <taxon>Tritrichomonas</taxon>
    </lineage>
</organism>
<evidence type="ECO:0000313" key="1">
    <source>
        <dbReference type="EMBL" id="KAK8889138.1"/>
    </source>
</evidence>
<reference evidence="1 2" key="1">
    <citation type="submission" date="2024-04" db="EMBL/GenBank/DDBJ databases">
        <title>Tritrichomonas musculus Genome.</title>
        <authorList>
            <person name="Alves-Ferreira E."/>
            <person name="Grigg M."/>
            <person name="Lorenzi H."/>
            <person name="Galac M."/>
        </authorList>
    </citation>
    <scope>NUCLEOTIDE SEQUENCE [LARGE SCALE GENOMIC DNA]</scope>
    <source>
        <strain evidence="1 2">EAF2021</strain>
    </source>
</reference>
<dbReference type="SUPFAM" id="SSF81901">
    <property type="entry name" value="HCP-like"/>
    <property type="match status" value="1"/>
</dbReference>